<dbReference type="EMBL" id="FOIT01000003">
    <property type="protein sequence ID" value="SEW00256.1"/>
    <property type="molecule type" value="Genomic_DNA"/>
</dbReference>
<dbReference type="AlphaFoldDB" id="A0A662Z301"/>
<evidence type="ECO:0000256" key="1">
    <source>
        <dbReference type="ARBA" id="ARBA00004196"/>
    </source>
</evidence>
<evidence type="ECO:0000259" key="6">
    <source>
        <dbReference type="PROSITE" id="PS50983"/>
    </source>
</evidence>
<dbReference type="GO" id="GO:1901678">
    <property type="term" value="P:iron coordination entity transport"/>
    <property type="evidence" value="ECO:0007669"/>
    <property type="project" value="UniProtKB-ARBA"/>
</dbReference>
<dbReference type="PROSITE" id="PS50983">
    <property type="entry name" value="FE_B12_PBP"/>
    <property type="match status" value="1"/>
</dbReference>
<name>A0A662Z301_9STAP</name>
<comment type="similarity">
    <text evidence="2">Belongs to the bacterial solute-binding protein 8 family.</text>
</comment>
<feature type="domain" description="Fe/B12 periplasmic-binding" evidence="6">
    <location>
        <begin position="69"/>
        <end position="342"/>
    </location>
</feature>
<comment type="subcellular location">
    <subcellularLocation>
        <location evidence="1">Cell envelope</location>
    </subcellularLocation>
</comment>
<keyword evidence="4 5" id="KW-0732">Signal</keyword>
<dbReference type="OrthoDB" id="63946at2"/>
<evidence type="ECO:0000256" key="4">
    <source>
        <dbReference type="ARBA" id="ARBA00022729"/>
    </source>
</evidence>
<reference evidence="7 8" key="1">
    <citation type="submission" date="2016-10" db="EMBL/GenBank/DDBJ databases">
        <authorList>
            <person name="Varghese N."/>
            <person name="Submissions S."/>
        </authorList>
    </citation>
    <scope>NUCLEOTIDE SEQUENCE [LARGE SCALE GENOMIC DNA]</scope>
    <source>
        <strain evidence="7 8">IBRC-M10081</strain>
    </source>
</reference>
<feature type="signal peptide" evidence="5">
    <location>
        <begin position="1"/>
        <end position="22"/>
    </location>
</feature>
<gene>
    <name evidence="7" type="ORF">SAMN05192557_1158</name>
</gene>
<evidence type="ECO:0000256" key="3">
    <source>
        <dbReference type="ARBA" id="ARBA00022448"/>
    </source>
</evidence>
<dbReference type="Proteomes" id="UP000243605">
    <property type="component" value="Unassembled WGS sequence"/>
</dbReference>
<dbReference type="InterPro" id="IPR002491">
    <property type="entry name" value="ABC_transptr_periplasmic_BD"/>
</dbReference>
<dbReference type="Gene3D" id="3.40.50.1980">
    <property type="entry name" value="Nitrogenase molybdenum iron protein domain"/>
    <property type="match status" value="2"/>
</dbReference>
<keyword evidence="3" id="KW-0813">Transport</keyword>
<dbReference type="Pfam" id="PF01497">
    <property type="entry name" value="Peripla_BP_2"/>
    <property type="match status" value="1"/>
</dbReference>
<evidence type="ECO:0000256" key="5">
    <source>
        <dbReference type="SAM" id="SignalP"/>
    </source>
</evidence>
<sequence>MKTLYKSLGITLASVVAVSVFASNDEVVLAQDEETVTIENNFTISPPRGTEGDSEEHNETVEIAKNPENVVIFDLGLATTFVELRIEDAIAGLPKGENNASLSEDLAVFEDEQFENLGGLFEPNYELIAQIQPELILLSGRQSSTDIIAELEAAAPNAEIVNIAANNVNYIEDIKASTLILGELFEVEEEAETLVEELDTRIEILNEMIDAGDNSMLFIQTNGGDLAFHGVGGRYGFLFEELNFEIAGELTDTETENHGNQVSFEFIAESNPELIFVMDRGAATSTGEATNIDVLVNDVTSSVAAVQNENIYELSPVPWYLNAGGYGTLMTQLDEIEAAVAE</sequence>
<proteinExistence type="inferred from homology"/>
<evidence type="ECO:0000313" key="8">
    <source>
        <dbReference type="Proteomes" id="UP000243605"/>
    </source>
</evidence>
<dbReference type="RefSeq" id="WP_091474752.1">
    <property type="nucleotide sequence ID" value="NZ_FOIT01000003.1"/>
</dbReference>
<organism evidence="7 8">
    <name type="scientific">Aliicoccus persicus</name>
    <dbReference type="NCBI Taxonomy" id="930138"/>
    <lineage>
        <taxon>Bacteria</taxon>
        <taxon>Bacillati</taxon>
        <taxon>Bacillota</taxon>
        <taxon>Bacilli</taxon>
        <taxon>Bacillales</taxon>
        <taxon>Staphylococcaceae</taxon>
        <taxon>Aliicoccus</taxon>
    </lineage>
</organism>
<dbReference type="InterPro" id="IPR051313">
    <property type="entry name" value="Bact_iron-sidero_bind"/>
</dbReference>
<evidence type="ECO:0000256" key="2">
    <source>
        <dbReference type="ARBA" id="ARBA00008814"/>
    </source>
</evidence>
<dbReference type="PANTHER" id="PTHR30532">
    <property type="entry name" value="IRON III DICITRATE-BINDING PERIPLASMIC PROTEIN"/>
    <property type="match status" value="1"/>
</dbReference>
<dbReference type="PANTHER" id="PTHR30532:SF28">
    <property type="entry name" value="PETROBACTIN-BINDING PROTEIN YCLQ"/>
    <property type="match status" value="1"/>
</dbReference>
<dbReference type="GO" id="GO:0030288">
    <property type="term" value="C:outer membrane-bounded periplasmic space"/>
    <property type="evidence" value="ECO:0007669"/>
    <property type="project" value="TreeGrafter"/>
</dbReference>
<evidence type="ECO:0000313" key="7">
    <source>
        <dbReference type="EMBL" id="SEW00256.1"/>
    </source>
</evidence>
<accession>A0A662Z301</accession>
<dbReference type="SUPFAM" id="SSF53807">
    <property type="entry name" value="Helical backbone' metal receptor"/>
    <property type="match status" value="1"/>
</dbReference>
<protein>
    <submittedName>
        <fullName evidence="7">Iron complex transport system substrate-binding protein</fullName>
    </submittedName>
</protein>
<keyword evidence="8" id="KW-1185">Reference proteome</keyword>
<feature type="chain" id="PRO_5039267911" evidence="5">
    <location>
        <begin position="23"/>
        <end position="342"/>
    </location>
</feature>